<feature type="compositionally biased region" description="Polar residues" evidence="1">
    <location>
        <begin position="375"/>
        <end position="386"/>
    </location>
</feature>
<accession>A0AAV5GID2</accession>
<feature type="compositionally biased region" description="Low complexity" evidence="1">
    <location>
        <begin position="388"/>
        <end position="403"/>
    </location>
</feature>
<proteinExistence type="predicted"/>
<organism evidence="3 4">
    <name type="scientific">Rhodotorula paludigena</name>
    <dbReference type="NCBI Taxonomy" id="86838"/>
    <lineage>
        <taxon>Eukaryota</taxon>
        <taxon>Fungi</taxon>
        <taxon>Dikarya</taxon>
        <taxon>Basidiomycota</taxon>
        <taxon>Pucciniomycotina</taxon>
        <taxon>Microbotryomycetes</taxon>
        <taxon>Sporidiobolales</taxon>
        <taxon>Sporidiobolaceae</taxon>
        <taxon>Rhodotorula</taxon>
    </lineage>
</organism>
<feature type="region of interest" description="Disordered" evidence="1">
    <location>
        <begin position="304"/>
        <end position="403"/>
    </location>
</feature>
<dbReference type="EMBL" id="BQKY01000006">
    <property type="protein sequence ID" value="GJN90219.1"/>
    <property type="molecule type" value="Genomic_DNA"/>
</dbReference>
<keyword evidence="2" id="KW-0812">Transmembrane</keyword>
<evidence type="ECO:0000313" key="3">
    <source>
        <dbReference type="EMBL" id="GJN90219.1"/>
    </source>
</evidence>
<dbReference type="Proteomes" id="UP001342314">
    <property type="component" value="Unassembled WGS sequence"/>
</dbReference>
<feature type="compositionally biased region" description="Basic and acidic residues" evidence="1">
    <location>
        <begin position="304"/>
        <end position="316"/>
    </location>
</feature>
<dbReference type="AlphaFoldDB" id="A0AAV5GID2"/>
<keyword evidence="2" id="KW-0472">Membrane</keyword>
<keyword evidence="2" id="KW-1133">Transmembrane helix</keyword>
<protein>
    <submittedName>
        <fullName evidence="3">Uncharacterized protein</fullName>
    </submittedName>
</protein>
<gene>
    <name evidence="3" type="ORF">Rhopal_003218-T1</name>
</gene>
<keyword evidence="4" id="KW-1185">Reference proteome</keyword>
<feature type="transmembrane region" description="Helical" evidence="2">
    <location>
        <begin position="448"/>
        <end position="465"/>
    </location>
</feature>
<sequence>MNGTSSKASSSTAELRQRYNAATRAFLVRDYALTASALHDARSLVAHVAQGAWFDALQQGVPPPLDVSLRRKLDVLELTFLATVRSSPAALAPSPALKPLLELPSDKLVQTLWRHLLSGQHSQADPAEGDGDILPSPQAAFLHPSLAVALALAALKLEQPLQAKHVVEAWFGSVSEEVERIVFDTSGEIDGAGEGARDFALDAVGGRGSSALSGSSMLNGAGAGSDQPAAADKTTESRRQLVAAWLKLLDLLVLHVLPKLGEWEAAGDFVRLQGVENGGWVPDERVEAALHRLTELQQEEAHTAALRAQRERDLEAARTAAAAASSASQKRSSRRSASSEKGKARARDNSPTESDKSAGSSPGKKSRKGAGGQRGSDSSRGTSAHQTPRASPPLAAASSSSGTSGFAGLRDSLGSYLAPRSTSAASRTPASPARSFLSYLQDHYSTDPVRLLSIICFVFAFVAYVRRRRARGEKGLGIREAMKTVGAKVFETVGMVMKVTAL</sequence>
<evidence type="ECO:0000313" key="4">
    <source>
        <dbReference type="Proteomes" id="UP001342314"/>
    </source>
</evidence>
<feature type="region of interest" description="Disordered" evidence="1">
    <location>
        <begin position="215"/>
        <end position="234"/>
    </location>
</feature>
<evidence type="ECO:0000256" key="1">
    <source>
        <dbReference type="SAM" id="MobiDB-lite"/>
    </source>
</evidence>
<feature type="compositionally biased region" description="Low complexity" evidence="1">
    <location>
        <begin position="317"/>
        <end position="330"/>
    </location>
</feature>
<reference evidence="3 4" key="1">
    <citation type="submission" date="2021-12" db="EMBL/GenBank/DDBJ databases">
        <title>High titer production of polyol ester of fatty acids by Rhodotorula paludigena BS15 towards product separation-free biomass refinery.</title>
        <authorList>
            <person name="Mano J."/>
            <person name="Ono H."/>
            <person name="Tanaka T."/>
            <person name="Naito K."/>
            <person name="Sushida H."/>
            <person name="Ike M."/>
            <person name="Tokuyasu K."/>
            <person name="Kitaoka M."/>
        </authorList>
    </citation>
    <scope>NUCLEOTIDE SEQUENCE [LARGE SCALE GENOMIC DNA]</scope>
    <source>
        <strain evidence="3 4">BS15</strain>
    </source>
</reference>
<feature type="compositionally biased region" description="Basic and acidic residues" evidence="1">
    <location>
        <begin position="337"/>
        <end position="356"/>
    </location>
</feature>
<name>A0AAV5GID2_9BASI</name>
<comment type="caution">
    <text evidence="3">The sequence shown here is derived from an EMBL/GenBank/DDBJ whole genome shotgun (WGS) entry which is preliminary data.</text>
</comment>
<evidence type="ECO:0000256" key="2">
    <source>
        <dbReference type="SAM" id="Phobius"/>
    </source>
</evidence>